<comment type="similarity">
    <text evidence="1">Belongs to the TAFA family.</text>
</comment>
<dbReference type="InterPro" id="IPR051743">
    <property type="entry name" value="TAFA_chemokine-like"/>
</dbReference>
<evidence type="ECO:0000256" key="1">
    <source>
        <dbReference type="ARBA" id="ARBA00006101"/>
    </source>
</evidence>
<proteinExistence type="inferred from homology"/>
<dbReference type="Ensembl" id="ENSSSCT00050023718.1">
    <property type="protein sequence ID" value="ENSSSCP00050009989.1"/>
    <property type="gene ID" value="ENSSSCG00050017421.1"/>
</dbReference>
<dbReference type="Pfam" id="PF12020">
    <property type="entry name" value="TAFA"/>
    <property type="match status" value="1"/>
</dbReference>
<evidence type="ECO:0000313" key="5">
    <source>
        <dbReference type="Proteomes" id="UP000694571"/>
    </source>
</evidence>
<feature type="region of interest" description="Disordered" evidence="3">
    <location>
        <begin position="249"/>
        <end position="269"/>
    </location>
</feature>
<evidence type="ECO:0000313" key="4">
    <source>
        <dbReference type="Ensembl" id="ENSSSCP00050009989.1"/>
    </source>
</evidence>
<dbReference type="Proteomes" id="UP000694571">
    <property type="component" value="Unplaced"/>
</dbReference>
<dbReference type="PANTHER" id="PTHR31770:SF3">
    <property type="entry name" value="CHEMOKINE-LIKE PROTEIN TAFA-3"/>
    <property type="match status" value="1"/>
</dbReference>
<accession>A0A8D1LL71</accession>
<keyword evidence="2" id="KW-0732">Signal</keyword>
<organism evidence="4 5">
    <name type="scientific">Sus scrofa</name>
    <name type="common">Pig</name>
    <dbReference type="NCBI Taxonomy" id="9823"/>
    <lineage>
        <taxon>Eukaryota</taxon>
        <taxon>Metazoa</taxon>
        <taxon>Chordata</taxon>
        <taxon>Craniata</taxon>
        <taxon>Vertebrata</taxon>
        <taxon>Euteleostomi</taxon>
        <taxon>Mammalia</taxon>
        <taxon>Eutheria</taxon>
        <taxon>Laurasiatheria</taxon>
        <taxon>Artiodactyla</taxon>
        <taxon>Suina</taxon>
        <taxon>Suidae</taxon>
        <taxon>Sus</taxon>
    </lineage>
</organism>
<protein>
    <recommendedName>
        <fullName evidence="6">TAFA chemokine like family member 3</fullName>
    </recommendedName>
</protein>
<sequence length="269" mass="29414">MTALILRHLLPPALLHSWDTETPSSFSSEAYHPTVLPESVRTPVDSQGQGRTPLLSELGSTSVPSPPPMSPPRPSSISCRATSSFCPWQTLRIFPPCLGRVNPKPVDEQTEAKRSPKRMRERATQNWNMGSWLLALCLAWLWTRLASASLQLPTPTVLVKQGTCEVIAAHRCCNRNRIEERSQTVKCSCFSGQVAGTTRAKPSCVDGEREAGTRRGGPGGQGDTKVCPCFAICWGYNFMPIPGLSQSESQMMGPPLGGGARMWPYPSHR</sequence>
<feature type="region of interest" description="Disordered" evidence="3">
    <location>
        <begin position="40"/>
        <end position="76"/>
    </location>
</feature>
<dbReference type="AlphaFoldDB" id="A0A8D1LL71"/>
<name>A0A8D1LL71_PIG</name>
<evidence type="ECO:0000256" key="3">
    <source>
        <dbReference type="SAM" id="MobiDB-lite"/>
    </source>
</evidence>
<evidence type="ECO:0008006" key="6">
    <source>
        <dbReference type="Google" id="ProtNLM"/>
    </source>
</evidence>
<dbReference type="InterPro" id="IPR020350">
    <property type="entry name" value="Chemokine-like_TAFA"/>
</dbReference>
<evidence type="ECO:0000256" key="2">
    <source>
        <dbReference type="ARBA" id="ARBA00022729"/>
    </source>
</evidence>
<feature type="region of interest" description="Disordered" evidence="3">
    <location>
        <begin position="201"/>
        <end position="221"/>
    </location>
</feature>
<reference evidence="4" key="1">
    <citation type="submission" date="2025-08" db="UniProtKB">
        <authorList>
            <consortium name="Ensembl"/>
        </authorList>
    </citation>
    <scope>IDENTIFICATION</scope>
</reference>
<feature type="compositionally biased region" description="Pro residues" evidence="3">
    <location>
        <begin position="64"/>
        <end position="74"/>
    </location>
</feature>
<dbReference type="PANTHER" id="PTHR31770">
    <property type="entry name" value="CHEMOKINE-LIKE PROTEIN TAFA FAMILY MEMBER"/>
    <property type="match status" value="1"/>
</dbReference>